<feature type="coiled-coil region" evidence="2">
    <location>
        <begin position="292"/>
        <end position="337"/>
    </location>
</feature>
<name>A0AB34GT90_ESCRO</name>
<dbReference type="GO" id="GO:0005813">
    <property type="term" value="C:centrosome"/>
    <property type="evidence" value="ECO:0007669"/>
    <property type="project" value="TreeGrafter"/>
</dbReference>
<evidence type="ECO:0000256" key="3">
    <source>
        <dbReference type="SAM" id="MobiDB-lite"/>
    </source>
</evidence>
<evidence type="ECO:0000256" key="1">
    <source>
        <dbReference type="ARBA" id="ARBA00023054"/>
    </source>
</evidence>
<feature type="region of interest" description="Disordered" evidence="3">
    <location>
        <begin position="121"/>
        <end position="166"/>
    </location>
</feature>
<comment type="caution">
    <text evidence="5">The sequence shown here is derived from an EMBL/GenBank/DDBJ whole genome shotgun (WGS) entry which is preliminary data.</text>
</comment>
<feature type="domain" description="Rootletin-like coiled-coil" evidence="4">
    <location>
        <begin position="288"/>
        <end position="403"/>
    </location>
</feature>
<dbReference type="PANTHER" id="PTHR23159:SF16">
    <property type="entry name" value="CILIARY ROOTLET COILED-COIL PROTEIN 2"/>
    <property type="match status" value="1"/>
</dbReference>
<gene>
    <name evidence="5" type="ORF">J1605_010938</name>
</gene>
<proteinExistence type="predicted"/>
<keyword evidence="6" id="KW-1185">Reference proteome</keyword>
<dbReference type="Pfam" id="PF15035">
    <property type="entry name" value="Rootletin"/>
    <property type="match status" value="1"/>
</dbReference>
<feature type="region of interest" description="Disordered" evidence="3">
    <location>
        <begin position="1"/>
        <end position="30"/>
    </location>
</feature>
<dbReference type="EMBL" id="JAIQCJ010002141">
    <property type="protein sequence ID" value="KAJ8781680.1"/>
    <property type="molecule type" value="Genomic_DNA"/>
</dbReference>
<organism evidence="5 6">
    <name type="scientific">Eschrichtius robustus</name>
    <name type="common">California gray whale</name>
    <name type="synonym">Eschrichtius gibbosus</name>
    <dbReference type="NCBI Taxonomy" id="9764"/>
    <lineage>
        <taxon>Eukaryota</taxon>
        <taxon>Metazoa</taxon>
        <taxon>Chordata</taxon>
        <taxon>Craniata</taxon>
        <taxon>Vertebrata</taxon>
        <taxon>Euteleostomi</taxon>
        <taxon>Mammalia</taxon>
        <taxon>Eutheria</taxon>
        <taxon>Laurasiatheria</taxon>
        <taxon>Artiodactyla</taxon>
        <taxon>Whippomorpha</taxon>
        <taxon>Cetacea</taxon>
        <taxon>Mysticeti</taxon>
        <taxon>Eschrichtiidae</taxon>
        <taxon>Eschrichtius</taxon>
    </lineage>
</organism>
<evidence type="ECO:0000313" key="5">
    <source>
        <dbReference type="EMBL" id="KAJ8781680.1"/>
    </source>
</evidence>
<evidence type="ECO:0000259" key="4">
    <source>
        <dbReference type="Pfam" id="PF15035"/>
    </source>
</evidence>
<dbReference type="PANTHER" id="PTHR23159">
    <property type="entry name" value="CENTROSOMAL PROTEIN 2"/>
    <property type="match status" value="1"/>
</dbReference>
<reference evidence="5 6" key="1">
    <citation type="submission" date="2022-11" db="EMBL/GenBank/DDBJ databases">
        <title>Whole genome sequence of Eschrichtius robustus ER-17-0199.</title>
        <authorList>
            <person name="Bruniche-Olsen A."/>
            <person name="Black A.N."/>
            <person name="Fields C.J."/>
            <person name="Walden K."/>
            <person name="Dewoody J.A."/>
        </authorList>
    </citation>
    <scope>NUCLEOTIDE SEQUENCE [LARGE SCALE GENOMIC DNA]</scope>
    <source>
        <strain evidence="5">ER-17-0199</strain>
        <tissue evidence="5">Blubber</tissue>
    </source>
</reference>
<dbReference type="Proteomes" id="UP001159641">
    <property type="component" value="Unassembled WGS sequence"/>
</dbReference>
<feature type="compositionally biased region" description="Pro residues" evidence="3">
    <location>
        <begin position="9"/>
        <end position="21"/>
    </location>
</feature>
<dbReference type="InterPro" id="IPR055167">
    <property type="entry name" value="Rootletin-like_CC"/>
</dbReference>
<accession>A0AB34GT90</accession>
<feature type="region of interest" description="Disordered" evidence="3">
    <location>
        <begin position="43"/>
        <end position="66"/>
    </location>
</feature>
<feature type="compositionally biased region" description="Polar residues" evidence="3">
    <location>
        <begin position="136"/>
        <end position="146"/>
    </location>
</feature>
<evidence type="ECO:0000313" key="6">
    <source>
        <dbReference type="Proteomes" id="UP001159641"/>
    </source>
</evidence>
<protein>
    <recommendedName>
        <fullName evidence="4">Rootletin-like coiled-coil domain-containing protein</fullName>
    </recommendedName>
</protein>
<dbReference type="AlphaFoldDB" id="A0AB34GT90"/>
<feature type="region of interest" description="Disordered" evidence="3">
    <location>
        <begin position="387"/>
        <end position="415"/>
    </location>
</feature>
<dbReference type="GO" id="GO:0005814">
    <property type="term" value="C:centriole"/>
    <property type="evidence" value="ECO:0007669"/>
    <property type="project" value="TreeGrafter"/>
</dbReference>
<keyword evidence="1 2" id="KW-0175">Coiled coil</keyword>
<evidence type="ECO:0000256" key="2">
    <source>
        <dbReference type="SAM" id="Coils"/>
    </source>
</evidence>
<sequence length="447" mass="48165">MSKGASAFRPPPRSPSLPPRAPGRHSSCSAPCSHTVALLELRHPRPRLLAGPPPPPPPDSAEGPRILTRSRCPCSRSWERVACVLAELRSPAGHPLSQGDFKWSFWRPSLPCHWAHLEPRRATQGSPSLGPGYGEASSSFQKSLGSSPWGPVPEQPADSEGPLGGPMLVTSTGRSEIVLCGFRFRLTAPPALPRGSVVEVPPQDLPGDSNSYTQRLEDTVLSPVASREDRALTVRGGGWRASPIPVPARIREIVAGSLGEEPPQGVREPRAASAHVQEELLAQAGAERDELAGRYRAVSEQLQARLEATEARLRRSEREHSVNLEEALGRLEAAEQRSTGLSQVNTLLREQLGHMKKANDRLAEELAGTTGSVLRLRAELELHERQRWTQRETSRAHAASSETRSPGARGQGTGLQASALLGGDAVLTIPGVSLRQDVQLELFLSAP</sequence>